<keyword evidence="1" id="KW-0812">Transmembrane</keyword>
<comment type="caution">
    <text evidence="2">The sequence shown here is derived from an EMBL/GenBank/DDBJ whole genome shotgun (WGS) entry which is preliminary data.</text>
</comment>
<protein>
    <submittedName>
        <fullName evidence="2">Uncharacterized protein</fullName>
    </submittedName>
</protein>
<feature type="transmembrane region" description="Helical" evidence="1">
    <location>
        <begin position="44"/>
        <end position="70"/>
    </location>
</feature>
<evidence type="ECO:0000256" key="1">
    <source>
        <dbReference type="SAM" id="Phobius"/>
    </source>
</evidence>
<feature type="transmembrane region" description="Helical" evidence="1">
    <location>
        <begin position="77"/>
        <end position="97"/>
    </location>
</feature>
<keyword evidence="1" id="KW-0472">Membrane</keyword>
<accession>A0A1W0BCP3</accession>
<keyword evidence="3" id="KW-1185">Reference proteome</keyword>
<name>A0A1W0BCP3_9NOCA</name>
<dbReference type="Proteomes" id="UP000188836">
    <property type="component" value="Unassembled WGS sequence"/>
</dbReference>
<evidence type="ECO:0000313" key="2">
    <source>
        <dbReference type="EMBL" id="ONM48069.1"/>
    </source>
</evidence>
<dbReference type="EMBL" id="MUMY01000011">
    <property type="protein sequence ID" value="ONM48069.1"/>
    <property type="molecule type" value="Genomic_DNA"/>
</dbReference>
<reference evidence="2 3" key="1">
    <citation type="journal article" date="2016" name="Antonie Van Leeuwenhoek">
        <title>Nocardia donostiensis sp. nov., isolated from human respiratory specimens.</title>
        <authorList>
            <person name="Ercibengoa M."/>
            <person name="Bell M."/>
            <person name="Marimon J.M."/>
            <person name="Humrighouse B."/>
            <person name="Klenk H.P."/>
            <person name="Potter G."/>
            <person name="Perez-Trallero E."/>
        </authorList>
    </citation>
    <scope>NUCLEOTIDE SEQUENCE [LARGE SCALE GENOMIC DNA]</scope>
    <source>
        <strain evidence="2 3">X1655</strain>
    </source>
</reference>
<keyword evidence="1" id="KW-1133">Transmembrane helix</keyword>
<sequence>MAATAVLFIVLCGTALLALFMSVILPLGVPSCSPGPHCPHPPILLAMVLTWLGIAAGFGVGVVGAVVAFSRNTRMHVWPLLGTGIIAVTALLGFLLASTPMG</sequence>
<proteinExistence type="predicted"/>
<dbReference type="AlphaFoldDB" id="A0A1W0BCP3"/>
<gene>
    <name evidence="2" type="ORF">B0T46_13680</name>
</gene>
<evidence type="ECO:0000313" key="3">
    <source>
        <dbReference type="Proteomes" id="UP000188836"/>
    </source>
</evidence>
<organism evidence="2 3">
    <name type="scientific">Nocardia donostiensis</name>
    <dbReference type="NCBI Taxonomy" id="1538463"/>
    <lineage>
        <taxon>Bacteria</taxon>
        <taxon>Bacillati</taxon>
        <taxon>Actinomycetota</taxon>
        <taxon>Actinomycetes</taxon>
        <taxon>Mycobacteriales</taxon>
        <taxon>Nocardiaceae</taxon>
        <taxon>Nocardia</taxon>
    </lineage>
</organism>